<dbReference type="Gene3D" id="3.30.160.60">
    <property type="entry name" value="Classic Zinc Finger"/>
    <property type="match status" value="1"/>
</dbReference>
<name>A0A653DTT9_CALMS</name>
<accession>A0A653DTT9</accession>
<organism evidence="1 2">
    <name type="scientific">Callosobruchus maculatus</name>
    <name type="common">Southern cowpea weevil</name>
    <name type="synonym">Pulse bruchid</name>
    <dbReference type="NCBI Taxonomy" id="64391"/>
    <lineage>
        <taxon>Eukaryota</taxon>
        <taxon>Metazoa</taxon>
        <taxon>Ecdysozoa</taxon>
        <taxon>Arthropoda</taxon>
        <taxon>Hexapoda</taxon>
        <taxon>Insecta</taxon>
        <taxon>Pterygota</taxon>
        <taxon>Neoptera</taxon>
        <taxon>Endopterygota</taxon>
        <taxon>Coleoptera</taxon>
        <taxon>Polyphaga</taxon>
        <taxon>Cucujiformia</taxon>
        <taxon>Chrysomeloidea</taxon>
        <taxon>Chrysomelidae</taxon>
        <taxon>Bruchinae</taxon>
        <taxon>Bruchini</taxon>
        <taxon>Callosobruchus</taxon>
    </lineage>
</organism>
<dbReference type="AlphaFoldDB" id="A0A653DTT9"/>
<protein>
    <recommendedName>
        <fullName evidence="3">C2H2-type domain-containing protein</fullName>
    </recommendedName>
</protein>
<dbReference type="Proteomes" id="UP000410492">
    <property type="component" value="Unassembled WGS sequence"/>
</dbReference>
<keyword evidence="2" id="KW-1185">Reference proteome</keyword>
<reference evidence="1 2" key="1">
    <citation type="submission" date="2019-01" db="EMBL/GenBank/DDBJ databases">
        <authorList>
            <person name="Sayadi A."/>
        </authorList>
    </citation>
    <scope>NUCLEOTIDE SEQUENCE [LARGE SCALE GENOMIC DNA]</scope>
</reference>
<sequence>MSVVWKEFHTEQPSVLPYEASSRRKTFCLHLLCKCFVSNYHLERHKLMHTGVKPYQCKQCGKQVI</sequence>
<dbReference type="SUPFAM" id="SSF57667">
    <property type="entry name" value="beta-beta-alpha zinc fingers"/>
    <property type="match status" value="1"/>
</dbReference>
<evidence type="ECO:0000313" key="1">
    <source>
        <dbReference type="EMBL" id="VEN63639.1"/>
    </source>
</evidence>
<gene>
    <name evidence="1" type="ORF">CALMAC_LOCUS20416</name>
</gene>
<evidence type="ECO:0000313" key="2">
    <source>
        <dbReference type="Proteomes" id="UP000410492"/>
    </source>
</evidence>
<proteinExistence type="predicted"/>
<dbReference type="EMBL" id="CAACVG010014755">
    <property type="protein sequence ID" value="VEN63639.1"/>
    <property type="molecule type" value="Genomic_DNA"/>
</dbReference>
<evidence type="ECO:0008006" key="3">
    <source>
        <dbReference type="Google" id="ProtNLM"/>
    </source>
</evidence>
<dbReference type="OrthoDB" id="6720802at2759"/>
<dbReference type="InterPro" id="IPR036236">
    <property type="entry name" value="Znf_C2H2_sf"/>
</dbReference>